<feature type="binding site" evidence="15">
    <location>
        <position position="61"/>
    </location>
    <ligand>
        <name>[2Fe-2S] cluster</name>
        <dbReference type="ChEBI" id="CHEBI:190135"/>
        <label>1</label>
    </ligand>
</feature>
<dbReference type="SUPFAM" id="SSF56176">
    <property type="entry name" value="FAD-binding/transporter-associated domain-like"/>
    <property type="match status" value="1"/>
</dbReference>
<keyword evidence="18" id="KW-1185">Reference proteome</keyword>
<reference evidence="18" key="1">
    <citation type="submission" date="2017-01" db="EMBL/GenBank/DDBJ databases">
        <title>Comparative genomics of anhydrobiosis in the tardigrade Hypsibius dujardini.</title>
        <authorList>
            <person name="Yoshida Y."/>
            <person name="Koutsovoulos G."/>
            <person name="Laetsch D."/>
            <person name="Stevens L."/>
            <person name="Kumar S."/>
            <person name="Horikawa D."/>
            <person name="Ishino K."/>
            <person name="Komine S."/>
            <person name="Tomita M."/>
            <person name="Blaxter M."/>
            <person name="Arakawa K."/>
        </authorList>
    </citation>
    <scope>NUCLEOTIDE SEQUENCE [LARGE SCALE GENOMIC DNA]</scope>
    <source>
        <strain evidence="18">Z151</strain>
    </source>
</reference>
<dbReference type="InterPro" id="IPR016169">
    <property type="entry name" value="FAD-bd_PCMH_sub2"/>
</dbReference>
<feature type="binding site" evidence="15">
    <location>
        <position position="161"/>
    </location>
    <ligand>
        <name>[2Fe-2S] cluster</name>
        <dbReference type="ChEBI" id="CHEBI:190135"/>
        <label>2</label>
    </ligand>
</feature>
<dbReference type="Gene3D" id="3.30.465.10">
    <property type="match status" value="1"/>
</dbReference>
<dbReference type="InterPro" id="IPR036856">
    <property type="entry name" value="Ald_Oxase/Xan_DH_a/b_sf"/>
</dbReference>
<feature type="binding site" evidence="15">
    <location>
        <position position="53"/>
    </location>
    <ligand>
        <name>[2Fe-2S] cluster</name>
        <dbReference type="ChEBI" id="CHEBI:190135"/>
        <label>1</label>
    </ligand>
</feature>
<dbReference type="InterPro" id="IPR016166">
    <property type="entry name" value="FAD-bd_PCMH"/>
</dbReference>
<dbReference type="InterPro" id="IPR008274">
    <property type="entry name" value="AldOxase/xan_DH_MoCoBD1"/>
</dbReference>
<evidence type="ECO:0000256" key="4">
    <source>
        <dbReference type="ARBA" id="ARBA00022630"/>
    </source>
</evidence>
<feature type="binding site" evidence="15">
    <location>
        <position position="895"/>
    </location>
    <ligand>
        <name>Mo-molybdopterin</name>
        <dbReference type="ChEBI" id="CHEBI:71302"/>
    </ligand>
    <ligandPart>
        <name>Mo</name>
        <dbReference type="ChEBI" id="CHEBI:28685"/>
    </ligandPart>
</feature>
<evidence type="ECO:0000256" key="12">
    <source>
        <dbReference type="ARBA" id="ARBA00034078"/>
    </source>
</evidence>
<evidence type="ECO:0000256" key="6">
    <source>
        <dbReference type="ARBA" id="ARBA00022723"/>
    </source>
</evidence>
<comment type="cofactor">
    <cofactor evidence="1 14">
        <name>FAD</name>
        <dbReference type="ChEBI" id="CHEBI:57692"/>
    </cofactor>
</comment>
<sequence>MTPPFKSSSVGAADHITVTINGVKYDVPTTFSEVSLNQYLREHLYLTGTKVTCREGGCGVCTVHVAYPDPTPDSKTIIQRSINSCLCPILSCDKWEITTVEGVGNQNNPHPIQTAMTDHYGTQCGYCTPGWVMSMYSTLKNNTEGTLTRQDVENACDGNICRCTGYRPILDAFKTFAIDQPTTHSTPDIEDVKGGVCKKTGKSCAGNCHAKVGPFVAPFVAPLSAAAESVAPPWYKPSNLSELFSQIQTLGTKNVYFVVGHTGKGVYDEAPYDAYVDLKGVGELYGIKTPSADLLTIGANTSLTDLIAAFKNQSKLAGFQHLESLAALISKTAHHSVRNIGSWGGNMAMKNRHKEFPSDSFIAFAVGKANIVVGSGPDMAKSYTTEQFLDLDMKGQVILRAEFPSFPEEHVFRTFKVMPRSGNAHAYVNSGFRAQVDKKSQPGQVIIKDVALVFGNISPNFIHARATEVHLQGANIADPPVLQQALTKLKEEVVPTEDDPCEASAAYKKSLSMSLFYKFALELVGDLADTRYRSAVGSLVRPLSSGKQTYSTVPDNYPVTRAMPKLESMVQCTGEAKYVSDVQQGHMLHAAFTLTTLGNAAIYKVDPTDAKAFPGVTMVILHGDIPGINNVSALHNPEELLASKRSLHAGQPIAIVVAVSQDVAEKAAKLVKVEYFDVQPPILNCRDAIAKQSFHPQPKGIVVGDAAAVIASAAVKVSGEIEMGTQNHFHMETEGAVTYPTEDGLNIESGTQHMDSVQQAVSQCCGIGKHRINVTVKRTGGGFGGKGGKNWIAGASAVAAFLTRRPVKVHVSLWDNLRMKGRRYPYLMKYQAGTDSSGKLLGVIMDIYGDAGASDNYIGPLNGAGRMSDNVYSSTAWKVSLYACKTNTPANTFCRAPGSTEAIYFIEYILEHVAKTLKKPSLDIKRLNFYKNGDTRRDGSIVKDIQVAEITDQLMESAEYTARMAAVTSFNQANRWRKRGMNVVPMRFDCHWAGRHYNCLIAIFHAGGTIAVTHGGIEMGQGINTKVAQVVAFELGVDVKYIVIQPTQTITNANASGSNGSVTSELVCLAAIDCCKQLRTRIDAVRGKDTEKTWEVLIEECFKKGVDLSAHSYVSPVLELPVVYSTYSAMCTEVELDVLTGEYQITRLDMLYDCGESTSPMIDIGQAEGAIVMGLGYFLSENQVYDPKTGENVTFGTWKYKPPMAKDIPIDFRVAFLPNAPNPSGVLRSKLVGEPPLCMTSSVVFALRNAIAANLAEVNKDDVWFHVATPMTVERVQQYNRIEIPQLRYKD</sequence>
<dbReference type="FunFam" id="3.30.365.10:FF:000002">
    <property type="entry name" value="Xanthine dehydrogenase oxidase"/>
    <property type="match status" value="1"/>
</dbReference>
<dbReference type="FunFam" id="3.10.20.30:FF:000012">
    <property type="entry name" value="Xanthine dehydrogenase/oxidase"/>
    <property type="match status" value="1"/>
</dbReference>
<dbReference type="Pfam" id="PF03450">
    <property type="entry name" value="CO_deh_flav_C"/>
    <property type="match status" value="1"/>
</dbReference>
<comment type="cofactor">
    <cofactor evidence="15">
        <name>Mo-molybdopterin</name>
        <dbReference type="ChEBI" id="CHEBI:71302"/>
    </cofactor>
    <text evidence="15">Binds 1 Mo-molybdopterin (Mo-MPT) cofactor per subunit.</text>
</comment>
<dbReference type="EMBL" id="MTYJ01000014">
    <property type="protein sequence ID" value="OQV23093.1"/>
    <property type="molecule type" value="Genomic_DNA"/>
</dbReference>
<dbReference type="InterPro" id="IPR016208">
    <property type="entry name" value="Ald_Oxase/xanthine_DH-like"/>
</dbReference>
<feature type="binding site" evidence="15">
    <location>
        <position position="85"/>
    </location>
    <ligand>
        <name>[2Fe-2S] cluster</name>
        <dbReference type="ChEBI" id="CHEBI:190135"/>
        <label>1</label>
    </ligand>
</feature>
<keyword evidence="5 15" id="KW-0001">2Fe-2S</keyword>
<evidence type="ECO:0000256" key="11">
    <source>
        <dbReference type="ARBA" id="ARBA00023027"/>
    </source>
</evidence>
<evidence type="ECO:0000313" key="18">
    <source>
        <dbReference type="Proteomes" id="UP000192578"/>
    </source>
</evidence>
<dbReference type="InterPro" id="IPR006058">
    <property type="entry name" value="2Fe2S_fd_BS"/>
</dbReference>
<dbReference type="GO" id="GO:0051537">
    <property type="term" value="F:2 iron, 2 sulfur cluster binding"/>
    <property type="evidence" value="ECO:0007669"/>
    <property type="project" value="UniProtKB-KW"/>
</dbReference>
<feature type="binding site" evidence="14">
    <location>
        <begin position="342"/>
        <end position="346"/>
    </location>
    <ligand>
        <name>FAD</name>
        <dbReference type="ChEBI" id="CHEBI:57692"/>
    </ligand>
</feature>
<evidence type="ECO:0000256" key="15">
    <source>
        <dbReference type="PIRSR" id="PIRSR000127-3"/>
    </source>
</evidence>
<dbReference type="Pfam" id="PF00111">
    <property type="entry name" value="Fer2"/>
    <property type="match status" value="1"/>
</dbReference>
<dbReference type="Gene3D" id="3.10.20.30">
    <property type="match status" value="1"/>
</dbReference>
<comment type="cofactor">
    <cofactor evidence="12">
        <name>[2Fe-2S] cluster</name>
        <dbReference type="ChEBI" id="CHEBI:190135"/>
    </cofactor>
</comment>
<dbReference type="PIRSF" id="PIRSF000127">
    <property type="entry name" value="Xanthine_DH"/>
    <property type="match status" value="1"/>
</dbReference>
<name>A0A1W0X6H0_HYPEX</name>
<feature type="binding site" evidence="15">
    <location>
        <position position="124"/>
    </location>
    <ligand>
        <name>[2Fe-2S] cluster</name>
        <dbReference type="ChEBI" id="CHEBI:190135"/>
        <label>2</label>
    </ligand>
</feature>
<dbReference type="FunFam" id="3.30.365.10:FF:000001">
    <property type="entry name" value="Xanthine dehydrogenase oxidase"/>
    <property type="match status" value="1"/>
</dbReference>
<gene>
    <name evidence="17" type="ORF">BV898_03138</name>
</gene>
<dbReference type="Gene3D" id="1.10.150.120">
    <property type="entry name" value="[2Fe-2S]-binding domain"/>
    <property type="match status" value="1"/>
</dbReference>
<dbReference type="GO" id="GO:0016491">
    <property type="term" value="F:oxidoreductase activity"/>
    <property type="evidence" value="ECO:0007669"/>
    <property type="project" value="UniProtKB-KW"/>
</dbReference>
<dbReference type="Pfam" id="PF01315">
    <property type="entry name" value="Ald_Xan_dh_C"/>
    <property type="match status" value="1"/>
</dbReference>
<dbReference type="InterPro" id="IPR036010">
    <property type="entry name" value="2Fe-2S_ferredoxin-like_sf"/>
</dbReference>
<evidence type="ECO:0000256" key="3">
    <source>
        <dbReference type="ARBA" id="ARBA00022505"/>
    </source>
</evidence>
<dbReference type="SUPFAM" id="SSF47741">
    <property type="entry name" value="CO dehydrogenase ISP C-domain like"/>
    <property type="match status" value="1"/>
</dbReference>
<feature type="domain" description="FAD-binding PCMH-type" evidence="16">
    <location>
        <begin position="227"/>
        <end position="408"/>
    </location>
</feature>
<dbReference type="SMART" id="SM01092">
    <property type="entry name" value="CO_deh_flav_C"/>
    <property type="match status" value="1"/>
</dbReference>
<dbReference type="Proteomes" id="UP000192578">
    <property type="component" value="Unassembled WGS sequence"/>
</dbReference>
<dbReference type="Pfam" id="PF02738">
    <property type="entry name" value="MoCoBD_1"/>
    <property type="match status" value="1"/>
</dbReference>
<dbReference type="InterPro" id="IPR036683">
    <property type="entry name" value="CO_DH_flav_C_dom_sf"/>
</dbReference>
<evidence type="ECO:0000256" key="10">
    <source>
        <dbReference type="ARBA" id="ARBA00023014"/>
    </source>
</evidence>
<dbReference type="PROSITE" id="PS00197">
    <property type="entry name" value="2FE2S_FER_1"/>
    <property type="match status" value="1"/>
</dbReference>
<dbReference type="Pfam" id="PF20256">
    <property type="entry name" value="MoCoBD_2"/>
    <property type="match status" value="1"/>
</dbReference>
<keyword evidence="7 14" id="KW-0274">FAD</keyword>
<dbReference type="InterPro" id="IPR005107">
    <property type="entry name" value="CO_DH_flav_C"/>
</dbReference>
<comment type="caution">
    <text evidence="17">The sequence shown here is derived from an EMBL/GenBank/DDBJ whole genome shotgun (WGS) entry which is preliminary data.</text>
</comment>
<feature type="binding site" evidence="15">
    <location>
        <position position="58"/>
    </location>
    <ligand>
        <name>[2Fe-2S] cluster</name>
        <dbReference type="ChEBI" id="CHEBI:190135"/>
        <label>1</label>
    </ligand>
</feature>
<feature type="binding site" evidence="15">
    <location>
        <position position="163"/>
    </location>
    <ligand>
        <name>[2Fe-2S] cluster</name>
        <dbReference type="ChEBI" id="CHEBI:190135"/>
        <label>2</label>
    </ligand>
</feature>
<dbReference type="SUPFAM" id="SSF54665">
    <property type="entry name" value="CO dehydrogenase molybdoprotein N-domain-like"/>
    <property type="match status" value="1"/>
</dbReference>
<evidence type="ECO:0000259" key="16">
    <source>
        <dbReference type="PROSITE" id="PS51387"/>
    </source>
</evidence>
<dbReference type="CDD" id="cd00207">
    <property type="entry name" value="fer2"/>
    <property type="match status" value="1"/>
</dbReference>
<dbReference type="InterPro" id="IPR002346">
    <property type="entry name" value="Mopterin_DH_FAD-bd"/>
</dbReference>
<evidence type="ECO:0000256" key="13">
    <source>
        <dbReference type="PIRSR" id="PIRSR000127-1"/>
    </source>
</evidence>
<dbReference type="Pfam" id="PF00941">
    <property type="entry name" value="FAD_binding_5"/>
    <property type="match status" value="1"/>
</dbReference>
<keyword evidence="11" id="KW-0520">NAD</keyword>
<organism evidence="17 18">
    <name type="scientific">Hypsibius exemplaris</name>
    <name type="common">Freshwater tardigrade</name>
    <dbReference type="NCBI Taxonomy" id="2072580"/>
    <lineage>
        <taxon>Eukaryota</taxon>
        <taxon>Metazoa</taxon>
        <taxon>Ecdysozoa</taxon>
        <taxon>Tardigrada</taxon>
        <taxon>Eutardigrada</taxon>
        <taxon>Parachela</taxon>
        <taxon>Hypsibioidea</taxon>
        <taxon>Hypsibiidae</taxon>
        <taxon>Hypsibius</taxon>
    </lineage>
</organism>
<dbReference type="InterPro" id="IPR046867">
    <property type="entry name" value="AldOxase/xan_DH_MoCoBD2"/>
</dbReference>
<evidence type="ECO:0000256" key="14">
    <source>
        <dbReference type="PIRSR" id="PIRSR000127-2"/>
    </source>
</evidence>
<keyword evidence="8" id="KW-0560">Oxidoreductase</keyword>
<dbReference type="PROSITE" id="PS51387">
    <property type="entry name" value="FAD_PCMH"/>
    <property type="match status" value="1"/>
</dbReference>
<feature type="binding site" evidence="15">
    <location>
        <position position="1060"/>
    </location>
    <ligand>
        <name>Mo-molybdopterin</name>
        <dbReference type="ChEBI" id="CHEBI:71302"/>
    </ligand>
    <ligandPart>
        <name>Mo</name>
        <dbReference type="ChEBI" id="CHEBI:28685"/>
    </ligandPart>
</feature>
<dbReference type="Gene3D" id="3.90.1170.50">
    <property type="entry name" value="Aldehyde oxidase/xanthine dehydrogenase, a/b hammerhead"/>
    <property type="match status" value="1"/>
</dbReference>
<comment type="similarity">
    <text evidence="2">Belongs to the xanthine dehydrogenase family.</text>
</comment>
<dbReference type="Pfam" id="PF01799">
    <property type="entry name" value="Fer2_2"/>
    <property type="match status" value="1"/>
</dbReference>
<keyword evidence="3 15" id="KW-0500">Molybdenum</keyword>
<proteinExistence type="inferred from homology"/>
<dbReference type="InterPro" id="IPR001041">
    <property type="entry name" value="2Fe-2S_ferredoxin-type"/>
</dbReference>
<dbReference type="Gene3D" id="3.30.390.50">
    <property type="entry name" value="CO dehydrogenase flavoprotein, C-terminal domain"/>
    <property type="match status" value="1"/>
</dbReference>
<dbReference type="FunFam" id="3.30.390.50:FF:000003">
    <property type="entry name" value="Aldehyde oxidase1"/>
    <property type="match status" value="1"/>
</dbReference>
<evidence type="ECO:0000256" key="2">
    <source>
        <dbReference type="ARBA" id="ARBA00006849"/>
    </source>
</evidence>
<keyword evidence="10 15" id="KW-0411">Iron-sulfur</keyword>
<dbReference type="SMART" id="SM01008">
    <property type="entry name" value="Ald_Xan_dh_C"/>
    <property type="match status" value="1"/>
</dbReference>
<dbReference type="SUPFAM" id="SSF55447">
    <property type="entry name" value="CO dehydrogenase flavoprotein C-terminal domain-like"/>
    <property type="match status" value="1"/>
</dbReference>
<feature type="binding site" evidence="15">
    <location>
        <position position="783"/>
    </location>
    <ligand>
        <name>Mo-molybdopterin</name>
        <dbReference type="ChEBI" id="CHEBI:71302"/>
    </ligand>
    <ligandPart>
        <name>Mo</name>
        <dbReference type="ChEBI" id="CHEBI:28685"/>
    </ligandPart>
</feature>
<protein>
    <submittedName>
        <fullName evidence="17">Xanthine dehydrogenase</fullName>
    </submittedName>
</protein>
<keyword evidence="6 15" id="KW-0479">Metal-binding</keyword>
<dbReference type="InterPro" id="IPR037165">
    <property type="entry name" value="AldOxase/xan_DH_Mopterin-bd_sf"/>
</dbReference>
<evidence type="ECO:0000313" key="17">
    <source>
        <dbReference type="EMBL" id="OQV23093.1"/>
    </source>
</evidence>
<evidence type="ECO:0000256" key="8">
    <source>
        <dbReference type="ARBA" id="ARBA00023002"/>
    </source>
</evidence>
<dbReference type="InterPro" id="IPR002888">
    <property type="entry name" value="2Fe-2S-bd"/>
</dbReference>
<dbReference type="GO" id="GO:0005506">
    <property type="term" value="F:iron ion binding"/>
    <property type="evidence" value="ECO:0007669"/>
    <property type="project" value="InterPro"/>
</dbReference>
<feature type="binding site" evidence="15">
    <location>
        <position position="127"/>
    </location>
    <ligand>
        <name>[2Fe-2S] cluster</name>
        <dbReference type="ChEBI" id="CHEBI:190135"/>
        <label>2</label>
    </ligand>
</feature>
<evidence type="ECO:0000256" key="1">
    <source>
        <dbReference type="ARBA" id="ARBA00001974"/>
    </source>
</evidence>
<dbReference type="InterPro" id="IPR012675">
    <property type="entry name" value="Beta-grasp_dom_sf"/>
</dbReference>
<dbReference type="InterPro" id="IPR000674">
    <property type="entry name" value="Ald_Oxase/Xan_DH_a/b"/>
</dbReference>
<dbReference type="Gene3D" id="3.30.365.10">
    <property type="entry name" value="Aldehyde oxidase/xanthine dehydrogenase, molybdopterin binding domain"/>
    <property type="match status" value="4"/>
</dbReference>
<comment type="cofactor">
    <cofactor evidence="15">
        <name>[2Fe-2S] cluster</name>
        <dbReference type="ChEBI" id="CHEBI:190135"/>
    </cofactor>
    <text evidence="15">Binds 2 [2Fe-2S] clusters.</text>
</comment>
<evidence type="ECO:0000256" key="9">
    <source>
        <dbReference type="ARBA" id="ARBA00023004"/>
    </source>
</evidence>
<keyword evidence="4" id="KW-0285">Flavoprotein</keyword>
<dbReference type="OrthoDB" id="8300278at2759"/>
<dbReference type="PANTHER" id="PTHR11908:SF132">
    <property type="entry name" value="ALDEHYDE OXIDASE 1-RELATED"/>
    <property type="match status" value="1"/>
</dbReference>
<feature type="active site" description="Proton acceptor" evidence="13">
    <location>
        <position position="1234"/>
    </location>
</feature>
<dbReference type="InterPro" id="IPR036318">
    <property type="entry name" value="FAD-bd_PCMH-like_sf"/>
</dbReference>
<dbReference type="PANTHER" id="PTHR11908">
    <property type="entry name" value="XANTHINE DEHYDROGENASE"/>
    <property type="match status" value="1"/>
</dbReference>
<evidence type="ECO:0000256" key="7">
    <source>
        <dbReference type="ARBA" id="ARBA00022827"/>
    </source>
</evidence>
<dbReference type="InterPro" id="IPR036884">
    <property type="entry name" value="2Fe-2S-bd_dom_sf"/>
</dbReference>
<keyword evidence="9 15" id="KW-0408">Iron</keyword>
<dbReference type="SUPFAM" id="SSF56003">
    <property type="entry name" value="Molybdenum cofactor-binding domain"/>
    <property type="match status" value="1"/>
</dbReference>
<accession>A0A1W0X6H0</accession>
<feature type="binding site" evidence="15">
    <location>
        <position position="752"/>
    </location>
    <ligand>
        <name>Mo-molybdopterin</name>
        <dbReference type="ChEBI" id="CHEBI:71302"/>
    </ligand>
    <ligandPart>
        <name>Mo</name>
        <dbReference type="ChEBI" id="CHEBI:28685"/>
    </ligandPart>
</feature>
<dbReference type="GO" id="GO:0071949">
    <property type="term" value="F:FAD binding"/>
    <property type="evidence" value="ECO:0007669"/>
    <property type="project" value="InterPro"/>
</dbReference>
<feature type="binding site" evidence="14">
    <location>
        <position position="416"/>
    </location>
    <ligand>
        <name>FAD</name>
        <dbReference type="ChEBI" id="CHEBI:57692"/>
    </ligand>
</feature>
<dbReference type="SUPFAM" id="SSF54292">
    <property type="entry name" value="2Fe-2S ferredoxin-like"/>
    <property type="match status" value="1"/>
</dbReference>
<evidence type="ECO:0000256" key="5">
    <source>
        <dbReference type="ARBA" id="ARBA00022714"/>
    </source>
</evidence>